<protein>
    <recommendedName>
        <fullName evidence="3">Kelch motif family protein</fullName>
    </recommendedName>
</protein>
<dbReference type="InterPro" id="IPR011043">
    <property type="entry name" value="Gal_Oxase/kelch_b-propeller"/>
</dbReference>
<evidence type="ECO:0008006" key="3">
    <source>
        <dbReference type="Google" id="ProtNLM"/>
    </source>
</evidence>
<dbReference type="AlphaFoldDB" id="X6LLD1"/>
<comment type="caution">
    <text evidence="1">The sequence shown here is derived from an EMBL/GenBank/DDBJ whole genome shotgun (WGS) entry which is preliminary data.</text>
</comment>
<reference evidence="1 2" key="1">
    <citation type="journal article" date="2013" name="Curr. Biol.">
        <title>The Genome of the Foraminiferan Reticulomyxa filosa.</title>
        <authorList>
            <person name="Glockner G."/>
            <person name="Hulsmann N."/>
            <person name="Schleicher M."/>
            <person name="Noegel A.A."/>
            <person name="Eichinger L."/>
            <person name="Gallinger C."/>
            <person name="Pawlowski J."/>
            <person name="Sierra R."/>
            <person name="Euteneuer U."/>
            <person name="Pillet L."/>
            <person name="Moustafa A."/>
            <person name="Platzer M."/>
            <person name="Groth M."/>
            <person name="Szafranski K."/>
            <person name="Schliwa M."/>
        </authorList>
    </citation>
    <scope>NUCLEOTIDE SEQUENCE [LARGE SCALE GENOMIC DNA]</scope>
</reference>
<keyword evidence="2" id="KW-1185">Reference proteome</keyword>
<accession>X6LLD1</accession>
<organism evidence="1 2">
    <name type="scientific">Reticulomyxa filosa</name>
    <dbReference type="NCBI Taxonomy" id="46433"/>
    <lineage>
        <taxon>Eukaryota</taxon>
        <taxon>Sar</taxon>
        <taxon>Rhizaria</taxon>
        <taxon>Retaria</taxon>
        <taxon>Foraminifera</taxon>
        <taxon>Monothalamids</taxon>
        <taxon>Reticulomyxidae</taxon>
        <taxon>Reticulomyxa</taxon>
    </lineage>
</organism>
<dbReference type="Proteomes" id="UP000023152">
    <property type="component" value="Unassembled WGS sequence"/>
</dbReference>
<evidence type="ECO:0000313" key="1">
    <source>
        <dbReference type="EMBL" id="ETO01535.1"/>
    </source>
</evidence>
<proteinExistence type="predicted"/>
<evidence type="ECO:0000313" key="2">
    <source>
        <dbReference type="Proteomes" id="UP000023152"/>
    </source>
</evidence>
<dbReference type="EMBL" id="ASPP01038019">
    <property type="protein sequence ID" value="ETO01535.1"/>
    <property type="molecule type" value="Genomic_DNA"/>
</dbReference>
<dbReference type="SUPFAM" id="SSF50965">
    <property type="entry name" value="Galactose oxidase, central domain"/>
    <property type="match status" value="1"/>
</dbReference>
<sequence length="253" mass="29128">MKLLNNNKDINQVNLLSFGSTSSGGNKHTLMMKYLSVWSNILDISNESNSYNQWTPFTDNQNHSIIIGRDNDDYVGARAVIGGSNNNLLFITYFKDNISVFDLNTFQFIKHDTLTNSSDIQFHCFVSKSENVQGQEIAKINQILLFKENTGLSIEYDENKNDFQFNQILVCNDVAQLYKYAYVCINDTILFFGGCSWDFSVMSKLLYKYEVRENKWMVLQNTLPIQLYDCYVILNEEDNDINIIGGLSSFLIH</sequence>
<name>X6LLD1_RETFI</name>
<gene>
    <name evidence="1" type="ORF">RFI_35905</name>
</gene>